<dbReference type="AlphaFoldDB" id="A0A8U0A5S6"/>
<dbReference type="GeneID" id="71929005"/>
<feature type="compositionally biased region" description="Polar residues" evidence="1">
    <location>
        <begin position="18"/>
        <end position="30"/>
    </location>
</feature>
<evidence type="ECO:0000313" key="4">
    <source>
        <dbReference type="Proteomes" id="UP000831768"/>
    </source>
</evidence>
<evidence type="ECO:0000256" key="1">
    <source>
        <dbReference type="SAM" id="MobiDB-lite"/>
    </source>
</evidence>
<organism evidence="3 4">
    <name type="scientific">Halocatena salina</name>
    <dbReference type="NCBI Taxonomy" id="2934340"/>
    <lineage>
        <taxon>Archaea</taxon>
        <taxon>Methanobacteriati</taxon>
        <taxon>Methanobacteriota</taxon>
        <taxon>Stenosarchaea group</taxon>
        <taxon>Halobacteria</taxon>
        <taxon>Halobacteriales</taxon>
        <taxon>Natronomonadaceae</taxon>
        <taxon>Halocatena</taxon>
    </lineage>
</organism>
<proteinExistence type="predicted"/>
<gene>
    <name evidence="3" type="ORF">MW046_13120</name>
</gene>
<keyword evidence="4" id="KW-1185">Reference proteome</keyword>
<evidence type="ECO:0000259" key="2">
    <source>
        <dbReference type="Pfam" id="PF25929"/>
    </source>
</evidence>
<sequence>MRRIYESEALHRDDEEQFTPSQRRSQTPFQAVPSVNTTALSRRLLPGWLRNQAVSVSVATPSEEFPLGATIPFRVTMANALPVPVTFRTRSPILWTWNVDGETEATRASIRDPPDEPGAFRFGRGERKRFERRWEQLFRVTASKWIPAEPGTYTIGAGLNVDNAVEKGLYDETTVRVVDSG</sequence>
<dbReference type="Pfam" id="PF25929">
    <property type="entry name" value="DUF7974"/>
    <property type="match status" value="1"/>
</dbReference>
<dbReference type="RefSeq" id="WP_247995038.1">
    <property type="nucleotide sequence ID" value="NZ_CP096020.1"/>
</dbReference>
<reference evidence="3" key="1">
    <citation type="submission" date="2022-04" db="EMBL/GenBank/DDBJ databases">
        <title>Halocatena sp. nov., isolated from a salt lake.</title>
        <authorList>
            <person name="Cui H.-L."/>
        </authorList>
    </citation>
    <scope>NUCLEOTIDE SEQUENCE</scope>
    <source>
        <strain evidence="3">AD-1</strain>
        <plasmid evidence="3">unnamed1</plasmid>
    </source>
</reference>
<dbReference type="Proteomes" id="UP000831768">
    <property type="component" value="Plasmid unnamed1"/>
</dbReference>
<dbReference type="EMBL" id="CP096020">
    <property type="protein sequence ID" value="UPM44384.1"/>
    <property type="molecule type" value="Genomic_DNA"/>
</dbReference>
<feature type="domain" description="DUF7974" evidence="2">
    <location>
        <begin position="43"/>
        <end position="177"/>
    </location>
</feature>
<dbReference type="InterPro" id="IPR058280">
    <property type="entry name" value="DUF7974"/>
</dbReference>
<keyword evidence="3" id="KW-0614">Plasmid</keyword>
<feature type="compositionally biased region" description="Basic and acidic residues" evidence="1">
    <location>
        <begin position="1"/>
        <end position="14"/>
    </location>
</feature>
<dbReference type="KEGG" id="haad:MW046_13120"/>
<evidence type="ECO:0000313" key="3">
    <source>
        <dbReference type="EMBL" id="UPM44384.1"/>
    </source>
</evidence>
<name>A0A8U0A5S6_9EURY</name>
<feature type="region of interest" description="Disordered" evidence="1">
    <location>
        <begin position="1"/>
        <end position="30"/>
    </location>
</feature>
<accession>A0A8U0A5S6</accession>
<protein>
    <recommendedName>
        <fullName evidence="2">DUF7974 domain-containing protein</fullName>
    </recommendedName>
</protein>
<geneLocation type="plasmid" evidence="3 4">
    <name>unnamed1</name>
</geneLocation>